<keyword evidence="4" id="KW-1185">Reference proteome</keyword>
<dbReference type="InterPro" id="IPR009045">
    <property type="entry name" value="Zn_M74/Hedgehog-like"/>
</dbReference>
<protein>
    <submittedName>
        <fullName evidence="3">D-alanyl-D-alanine carboxypeptidase-like protein</fullName>
    </submittedName>
</protein>
<dbReference type="GO" id="GO:0006508">
    <property type="term" value="P:proteolysis"/>
    <property type="evidence" value="ECO:0007669"/>
    <property type="project" value="InterPro"/>
</dbReference>
<evidence type="ECO:0000256" key="1">
    <source>
        <dbReference type="SAM" id="SignalP"/>
    </source>
</evidence>
<keyword evidence="3" id="KW-0378">Hydrolase</keyword>
<evidence type="ECO:0000313" key="3">
    <source>
        <dbReference type="EMBL" id="REE81604.1"/>
    </source>
</evidence>
<dbReference type="Pfam" id="PF02557">
    <property type="entry name" value="VanY"/>
    <property type="match status" value="1"/>
</dbReference>
<dbReference type="PANTHER" id="PTHR34385">
    <property type="entry name" value="D-ALANYL-D-ALANINE CARBOXYPEPTIDASE"/>
    <property type="match status" value="1"/>
</dbReference>
<keyword evidence="3" id="KW-0121">Carboxypeptidase</keyword>
<dbReference type="CDD" id="cd14847">
    <property type="entry name" value="DD-carboxypeptidase_like"/>
    <property type="match status" value="1"/>
</dbReference>
<evidence type="ECO:0000313" key="4">
    <source>
        <dbReference type="Proteomes" id="UP000256429"/>
    </source>
</evidence>
<proteinExistence type="predicted"/>
<keyword evidence="1" id="KW-0732">Signal</keyword>
<dbReference type="InterPro" id="IPR003709">
    <property type="entry name" value="VanY-like_core_dom"/>
</dbReference>
<name>A0A3D9RVN6_9FLAO</name>
<keyword evidence="3" id="KW-0645">Protease</keyword>
<dbReference type="Gene3D" id="3.30.1380.10">
    <property type="match status" value="1"/>
</dbReference>
<organism evidence="3 4">
    <name type="scientific">Lutibacter oceani</name>
    <dbReference type="NCBI Taxonomy" id="1853311"/>
    <lineage>
        <taxon>Bacteria</taxon>
        <taxon>Pseudomonadati</taxon>
        <taxon>Bacteroidota</taxon>
        <taxon>Flavobacteriia</taxon>
        <taxon>Flavobacteriales</taxon>
        <taxon>Flavobacteriaceae</taxon>
        <taxon>Lutibacter</taxon>
    </lineage>
</organism>
<dbReference type="AlphaFoldDB" id="A0A3D9RVN6"/>
<reference evidence="3 4" key="1">
    <citation type="submission" date="2018-08" db="EMBL/GenBank/DDBJ databases">
        <title>Genomic Encyclopedia of Type Strains, Phase III (KMG-III): the genomes of soil and plant-associated and newly described type strains.</title>
        <authorList>
            <person name="Whitman W."/>
        </authorList>
    </citation>
    <scope>NUCLEOTIDE SEQUENCE [LARGE SCALE GENOMIC DNA]</scope>
    <source>
        <strain evidence="3 4">325-5</strain>
    </source>
</reference>
<dbReference type="InterPro" id="IPR052179">
    <property type="entry name" value="DD-CPase-like"/>
</dbReference>
<accession>A0A3D9RVN6</accession>
<dbReference type="EMBL" id="QTTQ01000010">
    <property type="protein sequence ID" value="REE81604.1"/>
    <property type="molecule type" value="Genomic_DNA"/>
</dbReference>
<feature type="chain" id="PRO_5017744855" evidence="1">
    <location>
        <begin position="20"/>
        <end position="236"/>
    </location>
</feature>
<dbReference type="PANTHER" id="PTHR34385:SF1">
    <property type="entry name" value="PEPTIDOGLYCAN L-ALANYL-D-GLUTAMATE ENDOPEPTIDASE CWLK"/>
    <property type="match status" value="1"/>
</dbReference>
<feature type="domain" description="D-alanyl-D-alanine carboxypeptidase-like core" evidence="2">
    <location>
        <begin position="42"/>
        <end position="185"/>
    </location>
</feature>
<dbReference type="GO" id="GO:0004180">
    <property type="term" value="F:carboxypeptidase activity"/>
    <property type="evidence" value="ECO:0007669"/>
    <property type="project" value="UniProtKB-KW"/>
</dbReference>
<dbReference type="SUPFAM" id="SSF55166">
    <property type="entry name" value="Hedgehog/DD-peptidase"/>
    <property type="match status" value="1"/>
</dbReference>
<evidence type="ECO:0000259" key="2">
    <source>
        <dbReference type="Pfam" id="PF02557"/>
    </source>
</evidence>
<dbReference type="RefSeq" id="WP_240324916.1">
    <property type="nucleotide sequence ID" value="NZ_QTTQ01000010.1"/>
</dbReference>
<dbReference type="Proteomes" id="UP000256429">
    <property type="component" value="Unassembled WGS sequence"/>
</dbReference>
<comment type="caution">
    <text evidence="3">The sequence shown here is derived from an EMBL/GenBank/DDBJ whole genome shotgun (WGS) entry which is preliminary data.</text>
</comment>
<sequence>MPKVLLCCFILMLSIAGFSQNQYSLNALTGKGDLALVGEKFKLQKEVFEAFNKMKEAAIKDGVNIKIVSAYRSFKRQKNIWNSKYDKYISQGLPPKLALEKIIEYSTLPGSSRHHWGTDIDIMDGLVKTPKQVLIESNYIKGGVFRRLKIWMDANSEKFGFYLVYTNNKSRKGFKYEPWHYSYKPLSKKMLNEFKTINFNKLYATLNLKGKKFITKDFLDKYYKQNVLDINPSLEY</sequence>
<gene>
    <name evidence="3" type="ORF">BX611_1139</name>
</gene>
<feature type="signal peptide" evidence="1">
    <location>
        <begin position="1"/>
        <end position="19"/>
    </location>
</feature>